<dbReference type="SMART" id="SM00636">
    <property type="entry name" value="Glyco_18"/>
    <property type="match status" value="1"/>
</dbReference>
<evidence type="ECO:0000259" key="8">
    <source>
        <dbReference type="PROSITE" id="PS51910"/>
    </source>
</evidence>
<dbReference type="FunFam" id="3.10.50.10:FF:000002">
    <property type="entry name" value="Chitinase domain-containing protein 1"/>
    <property type="match status" value="1"/>
</dbReference>
<proteinExistence type="inferred from homology"/>
<dbReference type="Pfam" id="PF00704">
    <property type="entry name" value="Glyco_hydro_18"/>
    <property type="match status" value="1"/>
</dbReference>
<comment type="similarity">
    <text evidence="3">Belongs to the glycosyl hydrolase 18 family.</text>
</comment>
<comment type="caution">
    <text evidence="9">The sequence shown here is derived from an EMBL/GenBank/DDBJ whole genome shotgun (WGS) entry which is preliminary data.</text>
</comment>
<reference evidence="9 10" key="1">
    <citation type="journal article" date="2017" name="Nat. Ecol. Evol.">
        <title>Scallop genome provides insights into evolution of bilaterian karyotype and development.</title>
        <authorList>
            <person name="Wang S."/>
            <person name="Zhang J."/>
            <person name="Jiao W."/>
            <person name="Li J."/>
            <person name="Xun X."/>
            <person name="Sun Y."/>
            <person name="Guo X."/>
            <person name="Huan P."/>
            <person name="Dong B."/>
            <person name="Zhang L."/>
            <person name="Hu X."/>
            <person name="Sun X."/>
            <person name="Wang J."/>
            <person name="Zhao C."/>
            <person name="Wang Y."/>
            <person name="Wang D."/>
            <person name="Huang X."/>
            <person name="Wang R."/>
            <person name="Lv J."/>
            <person name="Li Y."/>
            <person name="Zhang Z."/>
            <person name="Liu B."/>
            <person name="Lu W."/>
            <person name="Hui Y."/>
            <person name="Liang J."/>
            <person name="Zhou Z."/>
            <person name="Hou R."/>
            <person name="Li X."/>
            <person name="Liu Y."/>
            <person name="Li H."/>
            <person name="Ning X."/>
            <person name="Lin Y."/>
            <person name="Zhao L."/>
            <person name="Xing Q."/>
            <person name="Dou J."/>
            <person name="Li Y."/>
            <person name="Mao J."/>
            <person name="Guo H."/>
            <person name="Dou H."/>
            <person name="Li T."/>
            <person name="Mu C."/>
            <person name="Jiang W."/>
            <person name="Fu Q."/>
            <person name="Fu X."/>
            <person name="Miao Y."/>
            <person name="Liu J."/>
            <person name="Yu Q."/>
            <person name="Li R."/>
            <person name="Liao H."/>
            <person name="Li X."/>
            <person name="Kong Y."/>
            <person name="Jiang Z."/>
            <person name="Chourrout D."/>
            <person name="Li R."/>
            <person name="Bao Z."/>
        </authorList>
    </citation>
    <scope>NUCLEOTIDE SEQUENCE [LARGE SCALE GENOMIC DNA]</scope>
    <source>
        <strain evidence="9 10">PY_sf001</strain>
    </source>
</reference>
<dbReference type="GO" id="GO:0070492">
    <property type="term" value="F:oligosaccharide binding"/>
    <property type="evidence" value="ECO:0007669"/>
    <property type="project" value="TreeGrafter"/>
</dbReference>
<dbReference type="InterPro" id="IPR001223">
    <property type="entry name" value="Glyco_hydro18_cat"/>
</dbReference>
<dbReference type="CDD" id="cd02876">
    <property type="entry name" value="GH18_SI-CLP"/>
    <property type="match status" value="1"/>
</dbReference>
<keyword evidence="6" id="KW-0458">Lysosome</keyword>
<dbReference type="SUPFAM" id="SSF51445">
    <property type="entry name" value="(Trans)glycosidases"/>
    <property type="match status" value="1"/>
</dbReference>
<evidence type="ECO:0000256" key="7">
    <source>
        <dbReference type="ARBA" id="ARBA00040976"/>
    </source>
</evidence>
<evidence type="ECO:0000256" key="1">
    <source>
        <dbReference type="ARBA" id="ARBA00004371"/>
    </source>
</evidence>
<protein>
    <recommendedName>
        <fullName evidence="7">Chitinase domain-containing protein 1</fullName>
    </recommendedName>
</protein>
<feature type="domain" description="GH18" evidence="8">
    <location>
        <begin position="80"/>
        <end position="397"/>
    </location>
</feature>
<dbReference type="Gene3D" id="3.20.20.80">
    <property type="entry name" value="Glycosidases"/>
    <property type="match status" value="1"/>
</dbReference>
<accession>A0A210QL91</accession>
<evidence type="ECO:0000256" key="3">
    <source>
        <dbReference type="ARBA" id="ARBA00009336"/>
    </source>
</evidence>
<dbReference type="OrthoDB" id="10254444at2759"/>
<sequence length="451" mass="50489">MDFISVYQNLIYLVIASHLLIVADATLSKGQKKKKVQATDHSSRNVFDRDLVTENIKTKDILHEYKAYCEMEKEIKRFQGRTLAYVTPWNNHGYTIAKRFSQKFSYVSPVWLQVKRKPGGAFVIEGKHDVDHGWVDEVTAGKHAKILPRVFFDGWNGKDYGALFSSEDAIEDCIQVILDFTKENKFAGVVVEIWSQLGGQATKEMRHFLNHFGEMFHTAKKLFILVIPPPVYPGDVVGMFTQEDFEALQSNVDGFSLMTYDFSSQRKPGANSPIDWVKDCVEALVPKEDPISRSKILLGLNFYGNDFTMTRGGNGGAILGHQYIDILKKHKPKLQWVEETAEHVGEYKTTGETHNVHFPTLKSIQVRLDLAKTMGTGISIWEIGQGLDYFYDLLYGGPPLMVTLSYGGLPLMVSLSHGGPPSMVTLSYGGPPLMATLSYGGPPLMVTLSYG</sequence>
<evidence type="ECO:0000256" key="6">
    <source>
        <dbReference type="ARBA" id="ARBA00023228"/>
    </source>
</evidence>
<dbReference type="InterPro" id="IPR017853">
    <property type="entry name" value="GH"/>
</dbReference>
<dbReference type="EMBL" id="NEDP02003088">
    <property type="protein sequence ID" value="OWF49509.1"/>
    <property type="molecule type" value="Genomic_DNA"/>
</dbReference>
<gene>
    <name evidence="9" type="ORF">KP79_PYT17507</name>
</gene>
<evidence type="ECO:0000313" key="9">
    <source>
        <dbReference type="EMBL" id="OWF49509.1"/>
    </source>
</evidence>
<dbReference type="GO" id="GO:0008061">
    <property type="term" value="F:chitin binding"/>
    <property type="evidence" value="ECO:0007669"/>
    <property type="project" value="InterPro"/>
</dbReference>
<evidence type="ECO:0000256" key="4">
    <source>
        <dbReference type="ARBA" id="ARBA00022525"/>
    </source>
</evidence>
<dbReference type="InterPro" id="IPR011583">
    <property type="entry name" value="Chitinase_II/V-like_cat"/>
</dbReference>
<dbReference type="GO" id="GO:0012505">
    <property type="term" value="C:endomembrane system"/>
    <property type="evidence" value="ECO:0007669"/>
    <property type="project" value="TreeGrafter"/>
</dbReference>
<evidence type="ECO:0000313" key="10">
    <source>
        <dbReference type="Proteomes" id="UP000242188"/>
    </source>
</evidence>
<evidence type="ECO:0000256" key="2">
    <source>
        <dbReference type="ARBA" id="ARBA00004613"/>
    </source>
</evidence>
<dbReference type="PANTHER" id="PTHR46066:SF2">
    <property type="entry name" value="CHITINASE DOMAIN-CONTAINING PROTEIN 1"/>
    <property type="match status" value="1"/>
</dbReference>
<name>A0A210QL91_MIZYE</name>
<dbReference type="GO" id="GO:0005576">
    <property type="term" value="C:extracellular region"/>
    <property type="evidence" value="ECO:0007669"/>
    <property type="project" value="UniProtKB-SubCell"/>
</dbReference>
<dbReference type="GO" id="GO:0005975">
    <property type="term" value="P:carbohydrate metabolic process"/>
    <property type="evidence" value="ECO:0007669"/>
    <property type="project" value="InterPro"/>
</dbReference>
<keyword evidence="4" id="KW-0964">Secreted</keyword>
<dbReference type="Proteomes" id="UP000242188">
    <property type="component" value="Unassembled WGS sequence"/>
</dbReference>
<keyword evidence="5" id="KW-0732">Signal</keyword>
<dbReference type="FunFam" id="3.20.20.80:FF:000028">
    <property type="entry name" value="Chitinase domain-containing protein 1"/>
    <property type="match status" value="1"/>
</dbReference>
<comment type="subcellular location">
    <subcellularLocation>
        <location evidence="1">Lysosome</location>
    </subcellularLocation>
    <subcellularLocation>
        <location evidence="2">Secreted</location>
    </subcellularLocation>
</comment>
<keyword evidence="10" id="KW-1185">Reference proteome</keyword>
<organism evidence="9 10">
    <name type="scientific">Mizuhopecten yessoensis</name>
    <name type="common">Japanese scallop</name>
    <name type="synonym">Patinopecten yessoensis</name>
    <dbReference type="NCBI Taxonomy" id="6573"/>
    <lineage>
        <taxon>Eukaryota</taxon>
        <taxon>Metazoa</taxon>
        <taxon>Spiralia</taxon>
        <taxon>Lophotrochozoa</taxon>
        <taxon>Mollusca</taxon>
        <taxon>Bivalvia</taxon>
        <taxon>Autobranchia</taxon>
        <taxon>Pteriomorphia</taxon>
        <taxon>Pectinida</taxon>
        <taxon>Pectinoidea</taxon>
        <taxon>Pectinidae</taxon>
        <taxon>Mizuhopecten</taxon>
    </lineage>
</organism>
<dbReference type="STRING" id="6573.A0A210QL91"/>
<dbReference type="InterPro" id="IPR029070">
    <property type="entry name" value="Chitinase_insertion_sf"/>
</dbReference>
<dbReference type="GO" id="GO:0005764">
    <property type="term" value="C:lysosome"/>
    <property type="evidence" value="ECO:0007669"/>
    <property type="project" value="UniProtKB-SubCell"/>
</dbReference>
<dbReference type="Gene3D" id="3.10.50.10">
    <property type="match status" value="1"/>
</dbReference>
<dbReference type="PANTHER" id="PTHR46066">
    <property type="entry name" value="CHITINASE DOMAIN-CONTAINING PROTEIN 1 FAMILY MEMBER"/>
    <property type="match status" value="1"/>
</dbReference>
<dbReference type="AlphaFoldDB" id="A0A210QL91"/>
<evidence type="ECO:0000256" key="5">
    <source>
        <dbReference type="ARBA" id="ARBA00022729"/>
    </source>
</evidence>
<dbReference type="PROSITE" id="PS51910">
    <property type="entry name" value="GH18_2"/>
    <property type="match status" value="1"/>
</dbReference>